<dbReference type="KEGG" id="pfj:MYCFIDRAFT_79968"/>
<keyword evidence="1" id="KW-0175">Coiled coil</keyword>
<feature type="coiled-coil region" evidence="1">
    <location>
        <begin position="93"/>
        <end position="145"/>
    </location>
</feature>
<protein>
    <submittedName>
        <fullName evidence="2">Uncharacterized protein</fullName>
    </submittedName>
</protein>
<dbReference type="RefSeq" id="XP_007928106.1">
    <property type="nucleotide sequence ID" value="XM_007929915.1"/>
</dbReference>
<dbReference type="VEuPathDB" id="FungiDB:MYCFIDRAFT_79968"/>
<dbReference type="GeneID" id="19341649"/>
<dbReference type="EMBL" id="KB446560">
    <property type="protein sequence ID" value="EME80771.1"/>
    <property type="molecule type" value="Genomic_DNA"/>
</dbReference>
<name>M3A852_PSEFD</name>
<organism evidence="2 3">
    <name type="scientific">Pseudocercospora fijiensis (strain CIRAD86)</name>
    <name type="common">Black leaf streak disease fungus</name>
    <name type="synonym">Mycosphaerella fijiensis</name>
    <dbReference type="NCBI Taxonomy" id="383855"/>
    <lineage>
        <taxon>Eukaryota</taxon>
        <taxon>Fungi</taxon>
        <taxon>Dikarya</taxon>
        <taxon>Ascomycota</taxon>
        <taxon>Pezizomycotina</taxon>
        <taxon>Dothideomycetes</taxon>
        <taxon>Dothideomycetidae</taxon>
        <taxon>Mycosphaerellales</taxon>
        <taxon>Mycosphaerellaceae</taxon>
        <taxon>Pseudocercospora</taxon>
    </lineage>
</organism>
<dbReference type="HOGENOM" id="CLU_787843_0_0_1"/>
<sequence>MDQRECVKVEFDRDENYGWVDLGDHDQLHNSRFLRPSMTESAPNEIRIEASHEPDESASPGSPASVAVSNLHESSIAGPTPELVKWSNHEDLKASITKNRADLEQMMQNSETDRAQLWKHVQSLRQELSERGDQQELTLREMELRFKRRVQAQGDELSVLKSQLQTHAELKEVLQRIQGQNTFVLESTRAEISAELNQLTHKMSAIEQELEDSVDQKFSTRAADIEIALRHERSVQIYGERRLAENLQDLKTSTENAIETERVRNERAVATMTTEVEHVNTNVGDALRSLKAEIDDKGDALAANIDRAFDECRRIENASQKESSKRTKDLQALEARLKEMEQRHTKDMSVLT</sequence>
<feature type="coiled-coil region" evidence="1">
    <location>
        <begin position="323"/>
        <end position="350"/>
    </location>
</feature>
<dbReference type="OrthoDB" id="10538977at2759"/>
<reference evidence="2 3" key="1">
    <citation type="journal article" date="2012" name="PLoS Pathog.">
        <title>Diverse lifestyles and strategies of plant pathogenesis encoded in the genomes of eighteen Dothideomycetes fungi.</title>
        <authorList>
            <person name="Ohm R.A."/>
            <person name="Feau N."/>
            <person name="Henrissat B."/>
            <person name="Schoch C.L."/>
            <person name="Horwitz B.A."/>
            <person name="Barry K.W."/>
            <person name="Condon B.J."/>
            <person name="Copeland A.C."/>
            <person name="Dhillon B."/>
            <person name="Glaser F."/>
            <person name="Hesse C.N."/>
            <person name="Kosti I."/>
            <person name="LaButti K."/>
            <person name="Lindquist E.A."/>
            <person name="Lucas S."/>
            <person name="Salamov A.A."/>
            <person name="Bradshaw R.E."/>
            <person name="Ciuffetti L."/>
            <person name="Hamelin R.C."/>
            <person name="Kema G.H.J."/>
            <person name="Lawrence C."/>
            <person name="Scott J.A."/>
            <person name="Spatafora J.W."/>
            <person name="Turgeon B.G."/>
            <person name="de Wit P.J.G.M."/>
            <person name="Zhong S."/>
            <person name="Goodwin S.B."/>
            <person name="Grigoriev I.V."/>
        </authorList>
    </citation>
    <scope>NUCLEOTIDE SEQUENCE [LARGE SCALE GENOMIC DNA]</scope>
    <source>
        <strain evidence="2 3">CIRAD86</strain>
    </source>
</reference>
<evidence type="ECO:0000256" key="1">
    <source>
        <dbReference type="SAM" id="Coils"/>
    </source>
</evidence>
<proteinExistence type="predicted"/>
<evidence type="ECO:0000313" key="2">
    <source>
        <dbReference type="EMBL" id="EME80771.1"/>
    </source>
</evidence>
<keyword evidence="3" id="KW-1185">Reference proteome</keyword>
<dbReference type="Proteomes" id="UP000016932">
    <property type="component" value="Unassembled WGS sequence"/>
</dbReference>
<gene>
    <name evidence="2" type="ORF">MYCFIDRAFT_79968</name>
</gene>
<feature type="coiled-coil region" evidence="1">
    <location>
        <begin position="189"/>
        <end position="216"/>
    </location>
</feature>
<dbReference type="AlphaFoldDB" id="M3A852"/>
<accession>M3A852</accession>
<evidence type="ECO:0000313" key="3">
    <source>
        <dbReference type="Proteomes" id="UP000016932"/>
    </source>
</evidence>